<dbReference type="Proteomes" id="UP001499974">
    <property type="component" value="Unassembled WGS sequence"/>
</dbReference>
<keyword evidence="4" id="KW-1185">Reference proteome</keyword>
<feature type="transmembrane region" description="Helical" evidence="2">
    <location>
        <begin position="39"/>
        <end position="60"/>
    </location>
</feature>
<evidence type="ECO:0000313" key="3">
    <source>
        <dbReference type="EMBL" id="GAA4712643.1"/>
    </source>
</evidence>
<dbReference type="EMBL" id="BAABKM010000002">
    <property type="protein sequence ID" value="GAA4712643.1"/>
    <property type="molecule type" value="Genomic_DNA"/>
</dbReference>
<keyword evidence="2" id="KW-0472">Membrane</keyword>
<evidence type="ECO:0000256" key="2">
    <source>
        <dbReference type="SAM" id="Phobius"/>
    </source>
</evidence>
<comment type="caution">
    <text evidence="3">The sequence shown here is derived from an EMBL/GenBank/DDBJ whole genome shotgun (WGS) entry which is preliminary data.</text>
</comment>
<evidence type="ECO:0000256" key="1">
    <source>
        <dbReference type="SAM" id="MobiDB-lite"/>
    </source>
</evidence>
<keyword evidence="2" id="KW-0812">Transmembrane</keyword>
<dbReference type="RefSeq" id="WP_345522661.1">
    <property type="nucleotide sequence ID" value="NZ_BAABKM010000002.1"/>
</dbReference>
<accession>A0ABP8XPM7</accession>
<evidence type="ECO:0008006" key="5">
    <source>
        <dbReference type="Google" id="ProtNLM"/>
    </source>
</evidence>
<feature type="region of interest" description="Disordered" evidence="1">
    <location>
        <begin position="120"/>
        <end position="145"/>
    </location>
</feature>
<reference evidence="4" key="1">
    <citation type="journal article" date="2019" name="Int. J. Syst. Evol. Microbiol.">
        <title>The Global Catalogue of Microorganisms (GCM) 10K type strain sequencing project: providing services to taxonomists for standard genome sequencing and annotation.</title>
        <authorList>
            <consortium name="The Broad Institute Genomics Platform"/>
            <consortium name="The Broad Institute Genome Sequencing Center for Infectious Disease"/>
            <person name="Wu L."/>
            <person name="Ma J."/>
        </authorList>
    </citation>
    <scope>NUCLEOTIDE SEQUENCE [LARGE SCALE GENOMIC DNA]</scope>
    <source>
        <strain evidence="4">JCM 18531</strain>
    </source>
</reference>
<proteinExistence type="predicted"/>
<keyword evidence="2" id="KW-1133">Transmembrane helix</keyword>
<organism evidence="3 4">
    <name type="scientific">Nocardioides conyzicola</name>
    <dbReference type="NCBI Taxonomy" id="1651781"/>
    <lineage>
        <taxon>Bacteria</taxon>
        <taxon>Bacillati</taxon>
        <taxon>Actinomycetota</taxon>
        <taxon>Actinomycetes</taxon>
        <taxon>Propionibacteriales</taxon>
        <taxon>Nocardioidaceae</taxon>
        <taxon>Nocardioides</taxon>
    </lineage>
</organism>
<feature type="compositionally biased region" description="Low complexity" evidence="1">
    <location>
        <begin position="120"/>
        <end position="134"/>
    </location>
</feature>
<evidence type="ECO:0000313" key="4">
    <source>
        <dbReference type="Proteomes" id="UP001499974"/>
    </source>
</evidence>
<feature type="region of interest" description="Disordered" evidence="1">
    <location>
        <begin position="1"/>
        <end position="23"/>
    </location>
</feature>
<sequence length="265" mass="26466">MRDPLDELDHFTDPGPTMNPLPASEVRRRGTRLRRRNHALAAIGGAAAVAIIATPIALAANRTTSSDPQPVKPSPTVTWVTQIPADFPLTDGLPDGTRVGSKAAPTGITACGTDPGAVASSGAGAGATSGASVSEQGTDGGTETRTLTLYDDDAAAAAATNALEDLVSGCPTDPNGTGAPLVNAVGPGSLGGDASLVVTQQAQIDADLLADLTTMVVVRNGNAVYVVTSHTSAGGPQVVDSETARLTEGSQPVVEAMCAFSADPC</sequence>
<name>A0ABP8XPM7_9ACTN</name>
<feature type="compositionally biased region" description="Basic and acidic residues" evidence="1">
    <location>
        <begin position="1"/>
        <end position="12"/>
    </location>
</feature>
<gene>
    <name evidence="3" type="ORF">GCM10023349_34660</name>
</gene>
<protein>
    <recommendedName>
        <fullName evidence="5">Sensor domain-containing protein</fullName>
    </recommendedName>
</protein>